<dbReference type="EMBL" id="JAETXL010000001">
    <property type="protein sequence ID" value="MBL6274783.1"/>
    <property type="molecule type" value="Genomic_DNA"/>
</dbReference>
<dbReference type="Pfam" id="PF10722">
    <property type="entry name" value="YbjN"/>
    <property type="match status" value="1"/>
</dbReference>
<feature type="compositionally biased region" description="Acidic residues" evidence="1">
    <location>
        <begin position="393"/>
        <end position="409"/>
    </location>
</feature>
<reference evidence="2 3" key="1">
    <citation type="submission" date="2021-01" db="EMBL/GenBank/DDBJ databases">
        <title>Genome sequencing of Micromonospora fiedleri MG-37.</title>
        <authorList>
            <person name="Moreland P.E.J."/>
            <person name="Stach J.E.M."/>
        </authorList>
    </citation>
    <scope>NUCLEOTIDE SEQUENCE [LARGE SCALE GENOMIC DNA]</scope>
    <source>
        <strain evidence="2 3">MG-37</strain>
    </source>
</reference>
<evidence type="ECO:0000256" key="1">
    <source>
        <dbReference type="SAM" id="MobiDB-lite"/>
    </source>
</evidence>
<keyword evidence="3" id="KW-1185">Reference proteome</keyword>
<gene>
    <name evidence="2" type="ORF">JMF97_01240</name>
</gene>
<proteinExistence type="predicted"/>
<evidence type="ECO:0000313" key="3">
    <source>
        <dbReference type="Proteomes" id="UP000661193"/>
    </source>
</evidence>
<organism evidence="2 3">
    <name type="scientific">Micromonospora fiedleri</name>
    <dbReference type="NCBI Taxonomy" id="1157498"/>
    <lineage>
        <taxon>Bacteria</taxon>
        <taxon>Bacillati</taxon>
        <taxon>Actinomycetota</taxon>
        <taxon>Actinomycetes</taxon>
        <taxon>Micromonosporales</taxon>
        <taxon>Micromonosporaceae</taxon>
        <taxon>Micromonospora</taxon>
    </lineage>
</organism>
<sequence>MSGWATGRRSRPRMATPGDGRADRGPADLLADARDMPDGEARIAELERVAARAEATGDAGSAMDAWAELVEAHLRGGQRWRLFEPVRRCLDTARRPQRPGDGTRPVGPDDETLRRYQRYAVEALLGTSRIGLDQARTVLDGLDDPTCHEGEALVAQLRCRIADHVGDEPTARHWLQRWRSAGPDPAAGCPDCLPVRQAELLAGWGDWAEALAAVEPLLDGTVGCTAQPEAALAAALLPWLRAGAAQRAAQAHVRSYRRHRVAPDGFDHLATHLRFCALGGHLDRGLEILVEQLPRLDQPHDDLAVMEFATAGALVCTLAVEQRGDRTVRRPAYHGRPAATVTVAALGAELLAVATELAGSFDARNGTGHQSGRMAAWLADRPSAPPVPLPADEPADDEALDDEPADDVSLDGRPVDGGELADDDEPAGAPWSDGGGRGGATGERRSIAEEELAALSVAMITTVLDRRGDRYALDSAGTVLGRWGDAVIQFRRAGERGDVLHARVVADRRLPTARRAEAYAFCNAWNRDRLLPKAYVHDPGDGELVLAGEVATDLAYGVAPAQVTVLVDAAVRTGVAYAEAVAALP</sequence>
<feature type="region of interest" description="Disordered" evidence="1">
    <location>
        <begin position="1"/>
        <end position="34"/>
    </location>
</feature>
<dbReference type="Proteomes" id="UP000661193">
    <property type="component" value="Unassembled WGS sequence"/>
</dbReference>
<protein>
    <submittedName>
        <fullName evidence="2">YbjN domain-containing protein</fullName>
    </submittedName>
</protein>
<evidence type="ECO:0000313" key="2">
    <source>
        <dbReference type="EMBL" id="MBL6274783.1"/>
    </source>
</evidence>
<comment type="caution">
    <text evidence="2">The sequence shown here is derived from an EMBL/GenBank/DDBJ whole genome shotgun (WGS) entry which is preliminary data.</text>
</comment>
<feature type="region of interest" description="Disordered" evidence="1">
    <location>
        <begin position="380"/>
        <end position="444"/>
    </location>
</feature>
<name>A0ABS1UEL5_9ACTN</name>
<feature type="compositionally biased region" description="Basic and acidic residues" evidence="1">
    <location>
        <begin position="20"/>
        <end position="34"/>
    </location>
</feature>
<accession>A0ABS1UEL5</accession>
<dbReference type="InterPro" id="IPR019660">
    <property type="entry name" value="Put_sensory_transdc_reg_YbjN"/>
</dbReference>